<evidence type="ECO:0000256" key="1">
    <source>
        <dbReference type="SAM" id="MobiDB-lite"/>
    </source>
</evidence>
<dbReference type="EMBL" id="VRMN01000010">
    <property type="protein sequence ID" value="KAA8492241.1"/>
    <property type="molecule type" value="Genomic_DNA"/>
</dbReference>
<gene>
    <name evidence="2" type="ORF">FVE85_3679</name>
</gene>
<comment type="caution">
    <text evidence="2">The sequence shown here is derived from an EMBL/GenBank/DDBJ whole genome shotgun (WGS) entry which is preliminary data.</text>
</comment>
<sequence length="1029" mass="114682">MQRTINHRRPKFDLASRMPKRASFRHPARSAGDQVAARHGNARATGRVNQAPELPVQLLWRAPRKQPNDQELKLSFTESILGEIHLPLLPKCRLASLSGAAPARVIHRVHAHEKRLWSVFSQDMPMSIALFSRSRLCDLGNGTTEFVPTLHQDVDGENGCLLLAMVNSPVSTMYAGFVVTAQTKFLSDHWTARVSKARRVIDTKSIRAIEERCVTILVDFALHHKIKVPRWLALIICGESVDLGSRGADLSIPEMSLEEWDSVDSATVPICSSVRSAAASLISHRRFGFPEASPRELAGAAVSIVKQSVKMVFPSTLEKMQSRRRRAKNVLFFHEREYLKPLAQYRTVLPVARSSGKNRTRHVSQALLWCIFSSEHQKRYHSFPKGIIAAEESKSIKSWTLSFDGPPGADSDAADRRIPPRQDSPLYTRRTASASTQTSREHDLKSVVPSGLDLDLNAPVTFACDSLLQACRVISDPLEMLETVSNLEFREPCLHAERIMAKDCAFRDCDASTSSDRFHSDLVSTLVGGRAVVLIPALLDMLTLAGVLLNQCAIDTQSRFNSNRKDRLVSLWVGHLGSESFGPYAIAFLQAFLSSCRSDASAQIRVTKWTDLCCPARSIQNNGQNAVHQVYCVDFSQLQHALSRLQTLNFSYETIIADFTSGCHPFFSFESRTSERVLEAWAWLAQLRNVRTLSMFMNGSSGLEQDILFSQAKVRTVDAVHLFSSNDAVMEFFQRYGASSVCRFPCRAAESVQALDDILREELIAQLPSSSSPSKLSGIPAANLKRGLERLAEHLVFIGHAEIQRLRAQNLDPERDVQRMLLLYLTRVAQDFLLSHGYARAFAFLAAAQSEYESRVDLATVVACIRTMLRQVCRSLPPLLDFILDNEQEAHDEGHQHRALLITEDSEVTSALRDTQGMSTHECGFHLVCRDQVCADPDLLDTYSLVAELFISSTDAIASLPPAAEVVLQSRANRLLVKRLWIVGCDQTPAVSVCADGTAQAEHRDALIQRCDALVHRLRTLHAQHQLED</sequence>
<protein>
    <submittedName>
        <fullName evidence="2">Uncharacterized protein</fullName>
    </submittedName>
</protein>
<accession>A0A5J4YL81</accession>
<reference evidence="3" key="1">
    <citation type="journal article" date="2019" name="Nat. Commun.">
        <title>Expansion of phycobilisome linker gene families in mesophilic red algae.</title>
        <authorList>
            <person name="Lee J."/>
            <person name="Kim D."/>
            <person name="Bhattacharya D."/>
            <person name="Yoon H.S."/>
        </authorList>
    </citation>
    <scope>NUCLEOTIDE SEQUENCE [LARGE SCALE GENOMIC DNA]</scope>
    <source>
        <strain evidence="3">CCMP 1328</strain>
    </source>
</reference>
<dbReference type="Proteomes" id="UP000324585">
    <property type="component" value="Unassembled WGS sequence"/>
</dbReference>
<organism evidence="2 3">
    <name type="scientific">Porphyridium purpureum</name>
    <name type="common">Red alga</name>
    <name type="synonym">Porphyridium cruentum</name>
    <dbReference type="NCBI Taxonomy" id="35688"/>
    <lineage>
        <taxon>Eukaryota</taxon>
        <taxon>Rhodophyta</taxon>
        <taxon>Bangiophyceae</taxon>
        <taxon>Porphyridiales</taxon>
        <taxon>Porphyridiaceae</taxon>
        <taxon>Porphyridium</taxon>
    </lineage>
</organism>
<feature type="compositionally biased region" description="Low complexity" evidence="1">
    <location>
        <begin position="428"/>
        <end position="438"/>
    </location>
</feature>
<evidence type="ECO:0000313" key="3">
    <source>
        <dbReference type="Proteomes" id="UP000324585"/>
    </source>
</evidence>
<feature type="compositionally biased region" description="Basic residues" evidence="1">
    <location>
        <begin position="18"/>
        <end position="28"/>
    </location>
</feature>
<dbReference type="AlphaFoldDB" id="A0A5J4YL81"/>
<name>A0A5J4YL81_PORPP</name>
<proteinExistence type="predicted"/>
<feature type="region of interest" description="Disordered" evidence="1">
    <location>
        <begin position="1"/>
        <end position="45"/>
    </location>
</feature>
<evidence type="ECO:0000313" key="2">
    <source>
        <dbReference type="EMBL" id="KAA8492241.1"/>
    </source>
</evidence>
<feature type="compositionally biased region" description="Basic residues" evidence="1">
    <location>
        <begin position="1"/>
        <end position="10"/>
    </location>
</feature>
<keyword evidence="3" id="KW-1185">Reference proteome</keyword>
<feature type="region of interest" description="Disordered" evidence="1">
    <location>
        <begin position="406"/>
        <end position="444"/>
    </location>
</feature>